<dbReference type="NCBIfam" id="TIGR02330">
    <property type="entry name" value="prpD"/>
    <property type="match status" value="1"/>
</dbReference>
<sequence>MIKTNERPTNVDHLLEDIADYVLDSKITSNEAFEKARYVLLDTLGCGILALRYPECTKLLGPLVPGTTVPKGSRVPGTSYVLDPVRGAFNIGCMIRWLDYNDTWLAAEWGHPSDNLGGILAVADYVSQVRLEEGKEPLAVRDVLEMMIKAHEIQGVLALENSLNRVGLDHVLFVKVATTAVVTKMLGGGREEIINALSNAWIDNSSLRTYRHAPNTGSRKSWAAGDATSRGVLLAMMAVKGEMGYPQALSAPGWGFQDVLFKKQELKLARPLDSYVMENVLFKVSYPAEFHAQTAAECAVKLHPQIKDRLDEIDRITITTHESAIRIIDKQGPLHNPADRDHCLQYITAIGLIKGDIRAEYYEEETAADERIDRLRVKMEVIENKQYSIDYLDPSKRSIANAVQVHFMDGTSTENVECEYPLGHRFRREEAIPLIKKKFSNNLRAHFPNKQSEKIEEECFDKEKLEQMHVKQFLELFL</sequence>
<evidence type="ECO:0000313" key="6">
    <source>
        <dbReference type="EMBL" id="GIN97713.1"/>
    </source>
</evidence>
<dbReference type="Gene3D" id="3.30.1330.120">
    <property type="entry name" value="2-methylcitrate dehydratase PrpD"/>
    <property type="match status" value="1"/>
</dbReference>
<comment type="caution">
    <text evidence="6">The sequence shown here is derived from an EMBL/GenBank/DDBJ whole genome shotgun (WGS) entry which is preliminary data.</text>
</comment>
<feature type="domain" description="MmgE/PrpD C-terminal" evidence="5">
    <location>
        <begin position="286"/>
        <end position="461"/>
    </location>
</feature>
<dbReference type="NCBIfam" id="NF006943">
    <property type="entry name" value="PRK09425.1"/>
    <property type="match status" value="1"/>
</dbReference>
<reference evidence="6 7" key="1">
    <citation type="submission" date="2021-03" db="EMBL/GenBank/DDBJ databases">
        <title>Antimicrobial resistance genes in bacteria isolated from Japanese honey, and their potential for conferring macrolide and lincosamide resistance in the American foulbrood pathogen Paenibacillus larvae.</title>
        <authorList>
            <person name="Okamoto M."/>
            <person name="Kumagai M."/>
            <person name="Kanamori H."/>
            <person name="Takamatsu D."/>
        </authorList>
    </citation>
    <scope>NUCLEOTIDE SEQUENCE [LARGE SCALE GENOMIC DNA]</scope>
    <source>
        <strain evidence="6 7">J6TS1</strain>
    </source>
</reference>
<name>A0ABQ4L0C4_SIMTE</name>
<dbReference type="InterPro" id="IPR042183">
    <property type="entry name" value="MmgE/PrpD_sf_1"/>
</dbReference>
<dbReference type="EMBL" id="BORJ01000010">
    <property type="protein sequence ID" value="GIN97713.1"/>
    <property type="molecule type" value="Genomic_DNA"/>
</dbReference>
<accession>A0ABQ4L0C4</accession>
<dbReference type="Gene3D" id="1.10.4100.10">
    <property type="entry name" value="2-methylcitrate dehydratase PrpD"/>
    <property type="match status" value="1"/>
</dbReference>
<evidence type="ECO:0000256" key="2">
    <source>
        <dbReference type="ARBA" id="ARBA00022532"/>
    </source>
</evidence>
<dbReference type="InterPro" id="IPR042188">
    <property type="entry name" value="MmgE/PrpD_sf_2"/>
</dbReference>
<dbReference type="InterPro" id="IPR045336">
    <property type="entry name" value="MmgE_PrpD_N"/>
</dbReference>
<dbReference type="InterPro" id="IPR045337">
    <property type="entry name" value="MmgE_PrpD_C"/>
</dbReference>
<organism evidence="6 7">
    <name type="scientific">Siminovitchia terrae</name>
    <name type="common">Bacillus terrae</name>
    <dbReference type="NCBI Taxonomy" id="1914933"/>
    <lineage>
        <taxon>Bacteria</taxon>
        <taxon>Bacillati</taxon>
        <taxon>Bacillota</taxon>
        <taxon>Bacilli</taxon>
        <taxon>Bacillales</taxon>
        <taxon>Bacillaceae</taxon>
        <taxon>Siminovitchia</taxon>
    </lineage>
</organism>
<dbReference type="InterPro" id="IPR012705">
    <property type="entry name" value="2Me_IsoCit_deHydtase_PrpD"/>
</dbReference>
<evidence type="ECO:0000259" key="4">
    <source>
        <dbReference type="Pfam" id="PF03972"/>
    </source>
</evidence>
<keyword evidence="7" id="KW-1185">Reference proteome</keyword>
<comment type="similarity">
    <text evidence="1">Belongs to the PrpD family.</text>
</comment>
<dbReference type="InterPro" id="IPR036148">
    <property type="entry name" value="MmgE/PrpD_sf"/>
</dbReference>
<dbReference type="Pfam" id="PF19305">
    <property type="entry name" value="MmgE_PrpD_C"/>
    <property type="match status" value="1"/>
</dbReference>
<dbReference type="Proteomes" id="UP000680670">
    <property type="component" value="Unassembled WGS sequence"/>
</dbReference>
<evidence type="ECO:0000256" key="1">
    <source>
        <dbReference type="ARBA" id="ARBA00006174"/>
    </source>
</evidence>
<evidence type="ECO:0000256" key="3">
    <source>
        <dbReference type="ARBA" id="ARBA00023239"/>
    </source>
</evidence>
<dbReference type="SUPFAM" id="SSF103378">
    <property type="entry name" value="2-methylcitrate dehydratase PrpD"/>
    <property type="match status" value="1"/>
</dbReference>
<keyword evidence="2" id="KW-0816">Tricarboxylic acid cycle</keyword>
<gene>
    <name evidence="6" type="primary">prpD</name>
    <name evidence="6" type="ORF">J6TS1_35830</name>
</gene>
<evidence type="ECO:0000313" key="7">
    <source>
        <dbReference type="Proteomes" id="UP000680670"/>
    </source>
</evidence>
<proteinExistence type="inferred from homology"/>
<dbReference type="PANTHER" id="PTHR16943">
    <property type="entry name" value="2-METHYLCITRATE DEHYDRATASE-RELATED"/>
    <property type="match status" value="1"/>
</dbReference>
<dbReference type="Pfam" id="PF03972">
    <property type="entry name" value="MmgE_PrpD_N"/>
    <property type="match status" value="1"/>
</dbReference>
<protein>
    <submittedName>
        <fullName evidence="6">2-methylcitrate dehydratase</fullName>
    </submittedName>
</protein>
<evidence type="ECO:0000259" key="5">
    <source>
        <dbReference type="Pfam" id="PF19305"/>
    </source>
</evidence>
<feature type="domain" description="MmgE/PrpD N-terminal" evidence="4">
    <location>
        <begin position="16"/>
        <end position="268"/>
    </location>
</feature>
<dbReference type="InterPro" id="IPR005656">
    <property type="entry name" value="MmgE_PrpD"/>
</dbReference>
<dbReference type="PANTHER" id="PTHR16943:SF8">
    <property type="entry name" value="2-METHYLCITRATE DEHYDRATASE"/>
    <property type="match status" value="1"/>
</dbReference>
<keyword evidence="3" id="KW-0456">Lyase</keyword>
<dbReference type="RefSeq" id="WP_213021053.1">
    <property type="nucleotide sequence ID" value="NZ_BORJ01000010.1"/>
</dbReference>